<protein>
    <submittedName>
        <fullName evidence="8">Radical SAM protein</fullName>
    </submittedName>
</protein>
<dbReference type="SUPFAM" id="SSF102114">
    <property type="entry name" value="Radical SAM enzymes"/>
    <property type="match status" value="1"/>
</dbReference>
<dbReference type="Proteomes" id="UP000178606">
    <property type="component" value="Unassembled WGS sequence"/>
</dbReference>
<gene>
    <name evidence="8" type="ORF">A3F84_25340</name>
</gene>
<dbReference type="PANTHER" id="PTHR43787">
    <property type="entry name" value="FEMO COFACTOR BIOSYNTHESIS PROTEIN NIFB-RELATED"/>
    <property type="match status" value="1"/>
</dbReference>
<evidence type="ECO:0000313" key="8">
    <source>
        <dbReference type="EMBL" id="OGG52325.1"/>
    </source>
</evidence>
<evidence type="ECO:0000256" key="1">
    <source>
        <dbReference type="ARBA" id="ARBA00001966"/>
    </source>
</evidence>
<comment type="cofactor">
    <cofactor evidence="1">
        <name>[4Fe-4S] cluster</name>
        <dbReference type="ChEBI" id="CHEBI:49883"/>
    </cofactor>
</comment>
<name>A0A1F6CT64_HANXR</name>
<dbReference type="GO" id="GO:0046872">
    <property type="term" value="F:metal ion binding"/>
    <property type="evidence" value="ECO:0007669"/>
    <property type="project" value="UniProtKB-KW"/>
</dbReference>
<dbReference type="CDD" id="cd01335">
    <property type="entry name" value="Radical_SAM"/>
    <property type="match status" value="1"/>
</dbReference>
<dbReference type="GO" id="GO:0003824">
    <property type="term" value="F:catalytic activity"/>
    <property type="evidence" value="ECO:0007669"/>
    <property type="project" value="InterPro"/>
</dbReference>
<keyword evidence="6" id="KW-0411">Iron-sulfur</keyword>
<keyword evidence="3" id="KW-0949">S-adenosyl-L-methionine</keyword>
<proteinExistence type="predicted"/>
<dbReference type="InterPro" id="IPR007197">
    <property type="entry name" value="rSAM"/>
</dbReference>
<evidence type="ECO:0000313" key="9">
    <source>
        <dbReference type="Proteomes" id="UP000178606"/>
    </source>
</evidence>
<dbReference type="SFLD" id="SFLDS00029">
    <property type="entry name" value="Radical_SAM"/>
    <property type="match status" value="1"/>
</dbReference>
<organism evidence="8 9">
    <name type="scientific">Handelsmanbacteria sp. (strain RIFCSPLOWO2_12_FULL_64_10)</name>
    <dbReference type="NCBI Taxonomy" id="1817868"/>
    <lineage>
        <taxon>Bacteria</taxon>
        <taxon>Candidatus Handelsmaniibacteriota</taxon>
    </lineage>
</organism>
<evidence type="ECO:0000256" key="3">
    <source>
        <dbReference type="ARBA" id="ARBA00022691"/>
    </source>
</evidence>
<dbReference type="Gene3D" id="3.20.20.70">
    <property type="entry name" value="Aldolase class I"/>
    <property type="match status" value="1"/>
</dbReference>
<comment type="caution">
    <text evidence="8">The sequence shown here is derived from an EMBL/GenBank/DDBJ whole genome shotgun (WGS) entry which is preliminary data.</text>
</comment>
<dbReference type="AlphaFoldDB" id="A0A1F6CT64"/>
<dbReference type="EMBL" id="MFKF01000141">
    <property type="protein sequence ID" value="OGG52325.1"/>
    <property type="molecule type" value="Genomic_DNA"/>
</dbReference>
<evidence type="ECO:0000259" key="7">
    <source>
        <dbReference type="PROSITE" id="PS51918"/>
    </source>
</evidence>
<keyword evidence="2" id="KW-0004">4Fe-4S</keyword>
<evidence type="ECO:0000256" key="4">
    <source>
        <dbReference type="ARBA" id="ARBA00022723"/>
    </source>
</evidence>
<dbReference type="InterPro" id="IPR013785">
    <property type="entry name" value="Aldolase_TIM"/>
</dbReference>
<evidence type="ECO:0000256" key="6">
    <source>
        <dbReference type="ARBA" id="ARBA00023014"/>
    </source>
</evidence>
<dbReference type="PANTHER" id="PTHR43787:SF11">
    <property type="entry name" value="UPF0026 PROTEIN SLR1464"/>
    <property type="match status" value="1"/>
</dbReference>
<dbReference type="PROSITE" id="PS51918">
    <property type="entry name" value="RADICAL_SAM"/>
    <property type="match status" value="1"/>
</dbReference>
<accession>A0A1F6CT64</accession>
<reference evidence="8 9" key="1">
    <citation type="journal article" date="2016" name="Nat. Commun.">
        <title>Thousands of microbial genomes shed light on interconnected biogeochemical processes in an aquifer system.</title>
        <authorList>
            <person name="Anantharaman K."/>
            <person name="Brown C.T."/>
            <person name="Hug L.A."/>
            <person name="Sharon I."/>
            <person name="Castelle C.J."/>
            <person name="Probst A.J."/>
            <person name="Thomas B.C."/>
            <person name="Singh A."/>
            <person name="Wilkins M.J."/>
            <person name="Karaoz U."/>
            <person name="Brodie E.L."/>
            <person name="Williams K.H."/>
            <person name="Hubbard S.S."/>
            <person name="Banfield J.F."/>
        </authorList>
    </citation>
    <scope>NUCLEOTIDE SEQUENCE [LARGE SCALE GENOMIC DNA]</scope>
    <source>
        <strain evidence="9">RIFCSPLOWO2_12_FULL_64_10</strain>
    </source>
</reference>
<sequence>MNNSDTTPDAATIIRAAQARHPRLYEENRYVYPVLSRRSKGISVGVNLNPDKVCNFDCIYCQVDRTVPPVYREVDLDLLEEEVRRVLGWERDGLLYERPPFAGLPAALRRVNDVAFSGDGEPTSCPQFRGAAERVIRVREEMGLGEVKVVVITNATLFHRPRVREALALLDRHSGEVWAKLDAGTEAYYRLIERTTIPFSRVVRNLVEAAQARPLVIQSLFMKVHGAGPDEAEIDAYCGVLRRILDAGGGLKLIQVYTVARRPAEGYVTPLNDAEVDRIGDRVRETVGAPVEVYYGIE</sequence>
<evidence type="ECO:0000256" key="5">
    <source>
        <dbReference type="ARBA" id="ARBA00023004"/>
    </source>
</evidence>
<keyword evidence="4" id="KW-0479">Metal-binding</keyword>
<keyword evidence="5" id="KW-0408">Iron</keyword>
<dbReference type="InterPro" id="IPR058240">
    <property type="entry name" value="rSAM_sf"/>
</dbReference>
<feature type="domain" description="Radical SAM core" evidence="7">
    <location>
        <begin position="38"/>
        <end position="298"/>
    </location>
</feature>
<dbReference type="GO" id="GO:0051539">
    <property type="term" value="F:4 iron, 4 sulfur cluster binding"/>
    <property type="evidence" value="ECO:0007669"/>
    <property type="project" value="UniProtKB-KW"/>
</dbReference>
<evidence type="ECO:0000256" key="2">
    <source>
        <dbReference type="ARBA" id="ARBA00022485"/>
    </source>
</evidence>